<dbReference type="AlphaFoldDB" id="D5MLI3"/>
<protein>
    <recommendedName>
        <fullName evidence="4">Transposase IS4-like domain-containing protein</fullName>
    </recommendedName>
</protein>
<dbReference type="Proteomes" id="UP000006898">
    <property type="component" value="Chromosome"/>
</dbReference>
<gene>
    <name evidence="2" type="ORF">DAMO_0784</name>
</gene>
<sequence>MALTMEHKYGQTERIWVMDRGMVSEENLACLRQRGARYLVGTPKSMLRKFDHELLAHDWAEVQPGVEVKTCASPDGGADIFVLCRSDGRKAKEAAILDRFLARLEAELHTLKAQAEQGRLRDRQKAERRIRRLLERNSRAASLFTVTVTETA</sequence>
<evidence type="ECO:0000256" key="1">
    <source>
        <dbReference type="SAM" id="Coils"/>
    </source>
</evidence>
<dbReference type="EMBL" id="FP565575">
    <property type="protein sequence ID" value="CBE67849.1"/>
    <property type="molecule type" value="Genomic_DNA"/>
</dbReference>
<evidence type="ECO:0000313" key="3">
    <source>
        <dbReference type="Proteomes" id="UP000006898"/>
    </source>
</evidence>
<reference evidence="2 3" key="1">
    <citation type="journal article" date="2010" name="Nature">
        <title>Nitrite-driven anaerobic methane oxidation by oxygenic bacteria.</title>
        <authorList>
            <person name="Ettwig K.F."/>
            <person name="Butler M.K."/>
            <person name="Le Paslier D."/>
            <person name="Pelletier E."/>
            <person name="Mangenot S."/>
            <person name="Kuypers M.M.M."/>
            <person name="Schreiber F."/>
            <person name="Dutilh B.E."/>
            <person name="Zedelius J."/>
            <person name="de Beer D."/>
            <person name="Gloerich J."/>
            <person name="Wessels H.J.C.T."/>
            <person name="van Allen T."/>
            <person name="Luesken F."/>
            <person name="Wu M."/>
            <person name="van de Pas-Schoonen K.T."/>
            <person name="Op den Camp H.J.M."/>
            <person name="Janssen-Megens E.M."/>
            <person name="Francoijs K-J."/>
            <person name="Stunnenberg H."/>
            <person name="Weissenbach J."/>
            <person name="Jetten M.S.M."/>
            <person name="Strous M."/>
        </authorList>
    </citation>
    <scope>NUCLEOTIDE SEQUENCE [LARGE SCALE GENOMIC DNA]</scope>
</reference>
<feature type="coiled-coil region" evidence="1">
    <location>
        <begin position="101"/>
        <end position="143"/>
    </location>
</feature>
<organism evidence="2 3">
    <name type="scientific">Methylomirabilis oxygeniifera</name>
    <dbReference type="NCBI Taxonomy" id="671143"/>
    <lineage>
        <taxon>Bacteria</taxon>
        <taxon>Candidatus Methylomirabilota</taxon>
        <taxon>Candidatus Methylomirabilia</taxon>
        <taxon>Candidatus Methylomirabilales</taxon>
        <taxon>Candidatus Methylomirabilaceae</taxon>
        <taxon>Candidatus Methylomirabilis</taxon>
    </lineage>
</organism>
<name>D5MLI3_METO1</name>
<dbReference type="STRING" id="671143.DAMO_0784"/>
<keyword evidence="1" id="KW-0175">Coiled coil</keyword>
<evidence type="ECO:0008006" key="4">
    <source>
        <dbReference type="Google" id="ProtNLM"/>
    </source>
</evidence>
<dbReference type="KEGG" id="mox:DAMO_0784"/>
<evidence type="ECO:0000313" key="2">
    <source>
        <dbReference type="EMBL" id="CBE67849.1"/>
    </source>
</evidence>
<accession>D5MLI3</accession>
<proteinExistence type="predicted"/>
<dbReference type="HOGENOM" id="CLU_1718995_0_0_0"/>
<dbReference type="PATRIC" id="fig|671143.5.peg.682"/>
<dbReference type="eggNOG" id="COG5421">
    <property type="taxonomic scope" value="Bacteria"/>
</dbReference>